<dbReference type="Proteomes" id="UP000335636">
    <property type="component" value="Unassembled WGS sequence"/>
</dbReference>
<organism evidence="2 3">
    <name type="scientific">Marmota monax</name>
    <name type="common">Woodchuck</name>
    <dbReference type="NCBI Taxonomy" id="9995"/>
    <lineage>
        <taxon>Eukaryota</taxon>
        <taxon>Metazoa</taxon>
        <taxon>Chordata</taxon>
        <taxon>Craniata</taxon>
        <taxon>Vertebrata</taxon>
        <taxon>Euteleostomi</taxon>
        <taxon>Mammalia</taxon>
        <taxon>Eutheria</taxon>
        <taxon>Euarchontoglires</taxon>
        <taxon>Glires</taxon>
        <taxon>Rodentia</taxon>
        <taxon>Sciuromorpha</taxon>
        <taxon>Sciuridae</taxon>
        <taxon>Xerinae</taxon>
        <taxon>Marmotini</taxon>
        <taxon>Marmota</taxon>
    </lineage>
</organism>
<reference evidence="2" key="1">
    <citation type="submission" date="2019-04" db="EMBL/GenBank/DDBJ databases">
        <authorList>
            <person name="Alioto T."/>
            <person name="Alioto T."/>
        </authorList>
    </citation>
    <scope>NUCLEOTIDE SEQUENCE [LARGE SCALE GENOMIC DNA]</scope>
</reference>
<evidence type="ECO:0000313" key="2">
    <source>
        <dbReference type="EMBL" id="VTJ92229.1"/>
    </source>
</evidence>
<keyword evidence="3" id="KW-1185">Reference proteome</keyword>
<evidence type="ECO:0000259" key="1">
    <source>
        <dbReference type="Pfam" id="PF00258"/>
    </source>
</evidence>
<protein>
    <recommendedName>
        <fullName evidence="1">Flavodoxin-like domain-containing protein</fullName>
    </recommendedName>
</protein>
<feature type="non-terminal residue" evidence="2">
    <location>
        <position position="1"/>
    </location>
</feature>
<proteinExistence type="predicted"/>
<feature type="domain" description="Flavodoxin-like" evidence="1">
    <location>
        <begin position="5"/>
        <end position="49"/>
    </location>
</feature>
<name>A0A5E4DKJ4_MARMO</name>
<accession>A0A5E4DKJ4</accession>
<dbReference type="InterPro" id="IPR029039">
    <property type="entry name" value="Flavoprotein-like_sf"/>
</dbReference>
<dbReference type="SUPFAM" id="SSF52218">
    <property type="entry name" value="Flavoproteins"/>
    <property type="match status" value="1"/>
</dbReference>
<evidence type="ECO:0000313" key="3">
    <source>
        <dbReference type="Proteomes" id="UP000335636"/>
    </source>
</evidence>
<comment type="caution">
    <text evidence="2">The sequence shown here is derived from an EMBL/GenBank/DDBJ whole genome shotgun (WGS) entry which is preliminary data.</text>
</comment>
<gene>
    <name evidence="2" type="ORF">MONAX_5E032392</name>
</gene>
<dbReference type="EMBL" id="CABDUW010015290">
    <property type="protein sequence ID" value="VTJ92229.1"/>
    <property type="molecule type" value="Genomic_DNA"/>
</dbReference>
<dbReference type="Gene3D" id="3.40.50.360">
    <property type="match status" value="1"/>
</dbReference>
<dbReference type="GO" id="GO:0010181">
    <property type="term" value="F:FMN binding"/>
    <property type="evidence" value="ECO:0007669"/>
    <property type="project" value="InterPro"/>
</dbReference>
<dbReference type="Pfam" id="PF00258">
    <property type="entry name" value="Flavodoxin_1"/>
    <property type="match status" value="1"/>
</dbReference>
<feature type="non-terminal residue" evidence="2">
    <location>
        <position position="51"/>
    </location>
</feature>
<dbReference type="InterPro" id="IPR008254">
    <property type="entry name" value="Flavodoxin/NO_synth"/>
</dbReference>
<sequence>YDLKMERAPLVVVVSTTGTGDPPDTARKFVKEIQDKTLPADFLAHLRYGLL</sequence>
<dbReference type="AlphaFoldDB" id="A0A5E4DKJ4"/>